<dbReference type="GeneID" id="59335422"/>
<dbReference type="RefSeq" id="XP_037156552.1">
    <property type="nucleotide sequence ID" value="XM_037297917.1"/>
</dbReference>
<feature type="region of interest" description="Disordered" evidence="1">
    <location>
        <begin position="1"/>
        <end position="30"/>
    </location>
</feature>
<sequence>MGGPSSSASGGTPNADGQDDHKMRQSEEGRVRVGTVFSSGAVYAKVVRHRNGTQKITYHCPDTEIEVVGEDIVWLREVLAFRERFPTTSVPADKLDSCMALAYMTWVKYEK</sequence>
<evidence type="ECO:0000313" key="2">
    <source>
        <dbReference type="EMBL" id="KAF6228910.1"/>
    </source>
</evidence>
<proteinExistence type="predicted"/>
<keyword evidence="3" id="KW-1185">Reference proteome</keyword>
<feature type="compositionally biased region" description="Basic and acidic residues" evidence="1">
    <location>
        <begin position="18"/>
        <end position="30"/>
    </location>
</feature>
<dbReference type="Proteomes" id="UP000593566">
    <property type="component" value="Unassembled WGS sequence"/>
</dbReference>
<dbReference type="AlphaFoldDB" id="A0A8H6CSS9"/>
<feature type="compositionally biased region" description="Low complexity" evidence="1">
    <location>
        <begin position="1"/>
        <end position="11"/>
    </location>
</feature>
<protein>
    <submittedName>
        <fullName evidence="2">Uncharacterized protein</fullName>
    </submittedName>
</protein>
<gene>
    <name evidence="2" type="ORF">HO133_007022</name>
</gene>
<reference evidence="2 3" key="1">
    <citation type="journal article" date="2020" name="Genomics">
        <title>Complete, high-quality genomes from long-read metagenomic sequencing of two wolf lichen thalli reveals enigmatic genome architecture.</title>
        <authorList>
            <person name="McKenzie S.K."/>
            <person name="Walston R.F."/>
            <person name="Allen J.L."/>
        </authorList>
    </citation>
    <scope>NUCLEOTIDE SEQUENCE [LARGE SCALE GENOMIC DNA]</scope>
    <source>
        <strain evidence="2">WasteWater1</strain>
    </source>
</reference>
<name>A0A8H6CSS9_9LECA</name>
<accession>A0A8H6CSS9</accession>
<evidence type="ECO:0000313" key="3">
    <source>
        <dbReference type="Proteomes" id="UP000593566"/>
    </source>
</evidence>
<dbReference type="EMBL" id="JACCJB010000003">
    <property type="protein sequence ID" value="KAF6228910.1"/>
    <property type="molecule type" value="Genomic_DNA"/>
</dbReference>
<organism evidence="2 3">
    <name type="scientific">Letharia lupina</name>
    <dbReference type="NCBI Taxonomy" id="560253"/>
    <lineage>
        <taxon>Eukaryota</taxon>
        <taxon>Fungi</taxon>
        <taxon>Dikarya</taxon>
        <taxon>Ascomycota</taxon>
        <taxon>Pezizomycotina</taxon>
        <taxon>Lecanoromycetes</taxon>
        <taxon>OSLEUM clade</taxon>
        <taxon>Lecanoromycetidae</taxon>
        <taxon>Lecanorales</taxon>
        <taxon>Lecanorineae</taxon>
        <taxon>Parmeliaceae</taxon>
        <taxon>Letharia</taxon>
    </lineage>
</organism>
<comment type="caution">
    <text evidence="2">The sequence shown here is derived from an EMBL/GenBank/DDBJ whole genome shotgun (WGS) entry which is preliminary data.</text>
</comment>
<evidence type="ECO:0000256" key="1">
    <source>
        <dbReference type="SAM" id="MobiDB-lite"/>
    </source>
</evidence>